<keyword evidence="2" id="KW-1185">Reference proteome</keyword>
<dbReference type="Proteomes" id="UP000499080">
    <property type="component" value="Unassembled WGS sequence"/>
</dbReference>
<dbReference type="EMBL" id="BGPR01261088">
    <property type="protein sequence ID" value="GBM71693.1"/>
    <property type="molecule type" value="Genomic_DNA"/>
</dbReference>
<feature type="non-terminal residue" evidence="1">
    <location>
        <position position="1"/>
    </location>
</feature>
<dbReference type="OrthoDB" id="6626714at2759"/>
<protein>
    <submittedName>
        <fullName evidence="1">Uncharacterized protein</fullName>
    </submittedName>
</protein>
<proteinExistence type="predicted"/>
<sequence>KFSQHLWYLIDEAVLAHFDDDVDEETKLKMVANLHIENFSTHEKRYIPSKEELCGSLYEKSIDDFISLKSQSLFSRIKIDDSFLNESPSSWENNASFLDAKKTVSMLRAVNDTAERPENLCRPFMVK</sequence>
<dbReference type="AlphaFoldDB" id="A0A4Y2I211"/>
<evidence type="ECO:0000313" key="2">
    <source>
        <dbReference type="Proteomes" id="UP000499080"/>
    </source>
</evidence>
<gene>
    <name evidence="1" type="ORF">AVEN_64917_1</name>
</gene>
<name>A0A4Y2I211_ARAVE</name>
<evidence type="ECO:0000313" key="1">
    <source>
        <dbReference type="EMBL" id="GBM71693.1"/>
    </source>
</evidence>
<organism evidence="1 2">
    <name type="scientific">Araneus ventricosus</name>
    <name type="common">Orbweaver spider</name>
    <name type="synonym">Epeira ventricosa</name>
    <dbReference type="NCBI Taxonomy" id="182803"/>
    <lineage>
        <taxon>Eukaryota</taxon>
        <taxon>Metazoa</taxon>
        <taxon>Ecdysozoa</taxon>
        <taxon>Arthropoda</taxon>
        <taxon>Chelicerata</taxon>
        <taxon>Arachnida</taxon>
        <taxon>Araneae</taxon>
        <taxon>Araneomorphae</taxon>
        <taxon>Entelegynae</taxon>
        <taxon>Araneoidea</taxon>
        <taxon>Araneidae</taxon>
        <taxon>Araneus</taxon>
    </lineage>
</organism>
<comment type="caution">
    <text evidence="1">The sequence shown here is derived from an EMBL/GenBank/DDBJ whole genome shotgun (WGS) entry which is preliminary data.</text>
</comment>
<reference evidence="1 2" key="1">
    <citation type="journal article" date="2019" name="Sci. Rep.">
        <title>Orb-weaving spider Araneus ventricosus genome elucidates the spidroin gene catalogue.</title>
        <authorList>
            <person name="Kono N."/>
            <person name="Nakamura H."/>
            <person name="Ohtoshi R."/>
            <person name="Moran D.A.P."/>
            <person name="Shinohara A."/>
            <person name="Yoshida Y."/>
            <person name="Fujiwara M."/>
            <person name="Mori M."/>
            <person name="Tomita M."/>
            <person name="Arakawa K."/>
        </authorList>
    </citation>
    <scope>NUCLEOTIDE SEQUENCE [LARGE SCALE GENOMIC DNA]</scope>
</reference>
<accession>A0A4Y2I211</accession>